<evidence type="ECO:0000259" key="2">
    <source>
        <dbReference type="SMART" id="SM00829"/>
    </source>
</evidence>
<proteinExistence type="inferred from homology"/>
<dbReference type="PROSITE" id="PS01162">
    <property type="entry name" value="QOR_ZETA_CRYSTAL"/>
    <property type="match status" value="1"/>
</dbReference>
<dbReference type="CDD" id="cd08252">
    <property type="entry name" value="AL_MDR"/>
    <property type="match status" value="1"/>
</dbReference>
<dbReference type="NCBIfam" id="TIGR02817">
    <property type="entry name" value="adh_fam_1"/>
    <property type="match status" value="1"/>
</dbReference>
<dbReference type="PANTHER" id="PTHR44013:SF1">
    <property type="entry name" value="ZINC-TYPE ALCOHOL DEHYDROGENASE-LIKE PROTEIN C16A3.02C"/>
    <property type="match status" value="1"/>
</dbReference>
<dbReference type="RefSeq" id="WP_088910081.1">
    <property type="nucleotide sequence ID" value="NZ_CP018145.1"/>
</dbReference>
<dbReference type="Proteomes" id="UP000197781">
    <property type="component" value="Chromosome"/>
</dbReference>
<evidence type="ECO:0000313" key="3">
    <source>
        <dbReference type="EMBL" id="ASJ56506.1"/>
    </source>
</evidence>
<gene>
    <name evidence="3" type="ORF">BP422_24840</name>
</gene>
<dbReference type="Gene3D" id="3.40.50.720">
    <property type="entry name" value="NAD(P)-binding Rossmann-like Domain"/>
    <property type="match status" value="1"/>
</dbReference>
<keyword evidence="1" id="KW-0479">Metal-binding</keyword>
<dbReference type="InterPro" id="IPR036291">
    <property type="entry name" value="NAD(P)-bd_dom_sf"/>
</dbReference>
<dbReference type="EMBL" id="CP018145">
    <property type="protein sequence ID" value="ASJ56506.1"/>
    <property type="molecule type" value="Genomic_DNA"/>
</dbReference>
<dbReference type="InterPro" id="IPR020843">
    <property type="entry name" value="ER"/>
</dbReference>
<dbReference type="InterPro" id="IPR002364">
    <property type="entry name" value="Quin_OxRdtase/zeta-crystal_CS"/>
</dbReference>
<dbReference type="InterPro" id="IPR052733">
    <property type="entry name" value="Chloroplast_QOR"/>
</dbReference>
<feature type="domain" description="Enoyl reductase (ER)" evidence="2">
    <location>
        <begin position="23"/>
        <end position="347"/>
    </location>
</feature>
<keyword evidence="1" id="KW-0862">Zinc</keyword>
<protein>
    <recommendedName>
        <fullName evidence="1">Zinc-type alcohol dehydrogenase-like protein</fullName>
    </recommendedName>
</protein>
<dbReference type="SMART" id="SM00829">
    <property type="entry name" value="PKS_ER"/>
    <property type="match status" value="1"/>
</dbReference>
<evidence type="ECO:0000313" key="4">
    <source>
        <dbReference type="Proteomes" id="UP000197781"/>
    </source>
</evidence>
<dbReference type="InterPro" id="IPR011032">
    <property type="entry name" value="GroES-like_sf"/>
</dbReference>
<dbReference type="Pfam" id="PF13602">
    <property type="entry name" value="ADH_zinc_N_2"/>
    <property type="match status" value="1"/>
</dbReference>
<dbReference type="GO" id="GO:0008270">
    <property type="term" value="F:zinc ion binding"/>
    <property type="evidence" value="ECO:0007669"/>
    <property type="project" value="InterPro"/>
</dbReference>
<reference evidence="3 4" key="1">
    <citation type="submission" date="2016-11" db="EMBL/GenBank/DDBJ databases">
        <authorList>
            <person name="Jaros S."/>
            <person name="Januszkiewicz K."/>
            <person name="Wedrychowicz H."/>
        </authorList>
    </citation>
    <scope>NUCLEOTIDE SEQUENCE [LARGE SCALE GENOMIC DNA]</scope>
    <source>
        <strain evidence="3 4">NF2</strain>
    </source>
</reference>
<evidence type="ECO:0000256" key="1">
    <source>
        <dbReference type="RuleBase" id="RU364000"/>
    </source>
</evidence>
<name>A0A220MN64_9BACL</name>
<dbReference type="KEGG" id="bfm:BP422_24840"/>
<dbReference type="SUPFAM" id="SSF51735">
    <property type="entry name" value="NAD(P)-binding Rossmann-fold domains"/>
    <property type="match status" value="1"/>
</dbReference>
<dbReference type="InterPro" id="IPR014182">
    <property type="entry name" value="ADH_Zn_typ-1"/>
</dbReference>
<sequence length="350" mass="38220">MNNTHQKMKAVGAYRYLPISNPESLIDLHLDKPEPTGRDLLVRVKAISVNPADVGVRESHNYEADSPKILGWDAAGIVEQVGPDCQLFKPGDKIYYAGSVSRPGSNSEFHLVDERIVGNMPRSLDFAAAAALPLTSITAWEGLFDRLGINVNSGAGESKNILIIGAAGGVGSIAIQLAKLAGLTVIGTASRPESIQWVKSLGADFIIDHNNPFLPQLKEVGIDTVDYIFCLNDTVQHLENMAEVIVPQGKICAIVPANKATWAGSLKMDLLFSKSVTFVWEFMFSRSLFQTNDMIKQHELLNELADLIDDGKIKSTLTERLEPINAANLRFAHEKLESGRTIGKVVLENF</sequence>
<dbReference type="GO" id="GO:0016491">
    <property type="term" value="F:oxidoreductase activity"/>
    <property type="evidence" value="ECO:0007669"/>
    <property type="project" value="UniProtKB-KW"/>
</dbReference>
<dbReference type="InterPro" id="IPR013154">
    <property type="entry name" value="ADH-like_N"/>
</dbReference>
<dbReference type="SUPFAM" id="SSF50129">
    <property type="entry name" value="GroES-like"/>
    <property type="match status" value="1"/>
</dbReference>
<organism evidence="3 4">
    <name type="scientific">Brevibacillus formosus</name>
    <dbReference type="NCBI Taxonomy" id="54913"/>
    <lineage>
        <taxon>Bacteria</taxon>
        <taxon>Bacillati</taxon>
        <taxon>Bacillota</taxon>
        <taxon>Bacilli</taxon>
        <taxon>Bacillales</taxon>
        <taxon>Paenibacillaceae</taxon>
        <taxon>Brevibacillus</taxon>
    </lineage>
</organism>
<dbReference type="Gene3D" id="3.90.180.10">
    <property type="entry name" value="Medium-chain alcohol dehydrogenases, catalytic domain"/>
    <property type="match status" value="1"/>
</dbReference>
<keyword evidence="1" id="KW-0560">Oxidoreductase</keyword>
<accession>A0A220MN64</accession>
<dbReference type="PANTHER" id="PTHR44013">
    <property type="entry name" value="ZINC-TYPE ALCOHOL DEHYDROGENASE-LIKE PROTEIN C16A3.02C"/>
    <property type="match status" value="1"/>
</dbReference>
<dbReference type="Pfam" id="PF08240">
    <property type="entry name" value="ADH_N"/>
    <property type="match status" value="1"/>
</dbReference>
<comment type="similarity">
    <text evidence="1">Belongs to the zinc-containing alcohol dehydrogenase family. Quinone oxidoreductase subfamily.</text>
</comment>
<dbReference type="AlphaFoldDB" id="A0A220MN64"/>